<proteinExistence type="inferred from homology"/>
<dbReference type="CDD" id="cd08958">
    <property type="entry name" value="FR_SDR_e"/>
    <property type="match status" value="1"/>
</dbReference>
<evidence type="ECO:0000256" key="13">
    <source>
        <dbReference type="ARBA" id="ARBA00049132"/>
    </source>
</evidence>
<evidence type="ECO:0000259" key="14">
    <source>
        <dbReference type="Pfam" id="PF01370"/>
    </source>
</evidence>
<evidence type="ECO:0000313" key="16">
    <source>
        <dbReference type="Proteomes" id="UP001237642"/>
    </source>
</evidence>
<comment type="catalytic activity">
    <reaction evidence="13">
        <text>a (2R,3S,4S)-leucoanthocyanidin + NADP(+) = a (2R,3R)-dihydroflavonol + NADPH + H(+)</text>
        <dbReference type="Rhea" id="RHEA:54444"/>
        <dbReference type="ChEBI" id="CHEBI:15378"/>
        <dbReference type="ChEBI" id="CHEBI:57783"/>
        <dbReference type="ChEBI" id="CHEBI:58349"/>
        <dbReference type="ChEBI" id="CHEBI:138176"/>
        <dbReference type="ChEBI" id="CHEBI:138188"/>
        <dbReference type="EC" id="1.1.1.219"/>
    </reaction>
</comment>
<dbReference type="Pfam" id="PF01370">
    <property type="entry name" value="Epimerase"/>
    <property type="match status" value="1"/>
</dbReference>
<evidence type="ECO:0000256" key="10">
    <source>
        <dbReference type="ARBA" id="ARBA00042087"/>
    </source>
</evidence>
<dbReference type="GO" id="GO:0009718">
    <property type="term" value="P:anthocyanin-containing compound biosynthetic process"/>
    <property type="evidence" value="ECO:0007669"/>
    <property type="project" value="TreeGrafter"/>
</dbReference>
<evidence type="ECO:0000256" key="5">
    <source>
        <dbReference type="ARBA" id="ARBA00023445"/>
    </source>
</evidence>
<dbReference type="EC" id="1.1.1.234" evidence="7"/>
<comment type="pathway">
    <text evidence="1">Pigment biosynthesis; anthocyanin biosynthesis.</text>
</comment>
<comment type="function">
    <text evidence="6">Bifunctional enzyme involved in flavonoid metabolism.</text>
</comment>
<comment type="caution">
    <text evidence="15">The sequence shown here is derived from an EMBL/GenBank/DDBJ whole genome shotgun (WGS) entry which is preliminary data.</text>
</comment>
<dbReference type="GO" id="GO:0045552">
    <property type="term" value="F:dihydroflavanol 4-reductase activity"/>
    <property type="evidence" value="ECO:0007669"/>
    <property type="project" value="UniProtKB-EC"/>
</dbReference>
<dbReference type="EMBL" id="JAUIZM010000002">
    <property type="protein sequence ID" value="KAK1397192.1"/>
    <property type="molecule type" value="Genomic_DNA"/>
</dbReference>
<feature type="domain" description="NAD-dependent epimerase/dehydratase" evidence="14">
    <location>
        <begin position="7"/>
        <end position="252"/>
    </location>
</feature>
<gene>
    <name evidence="15" type="ORF">POM88_007055</name>
</gene>
<evidence type="ECO:0000256" key="11">
    <source>
        <dbReference type="ARBA" id="ARBA00042831"/>
    </source>
</evidence>
<accession>A0AAD8J3V3</accession>
<evidence type="ECO:0000256" key="9">
    <source>
        <dbReference type="ARBA" id="ARBA00039963"/>
    </source>
</evidence>
<dbReference type="EC" id="1.1.1.219" evidence="8"/>
<evidence type="ECO:0000256" key="6">
    <source>
        <dbReference type="ARBA" id="ARBA00037100"/>
    </source>
</evidence>
<reference evidence="15" key="2">
    <citation type="submission" date="2023-05" db="EMBL/GenBank/DDBJ databases">
        <authorList>
            <person name="Schelkunov M.I."/>
        </authorList>
    </citation>
    <scope>NUCLEOTIDE SEQUENCE</scope>
    <source>
        <strain evidence="15">Hsosn_3</strain>
        <tissue evidence="15">Leaf</tissue>
    </source>
</reference>
<organism evidence="15 16">
    <name type="scientific">Heracleum sosnowskyi</name>
    <dbReference type="NCBI Taxonomy" id="360622"/>
    <lineage>
        <taxon>Eukaryota</taxon>
        <taxon>Viridiplantae</taxon>
        <taxon>Streptophyta</taxon>
        <taxon>Embryophyta</taxon>
        <taxon>Tracheophyta</taxon>
        <taxon>Spermatophyta</taxon>
        <taxon>Magnoliopsida</taxon>
        <taxon>eudicotyledons</taxon>
        <taxon>Gunneridae</taxon>
        <taxon>Pentapetalae</taxon>
        <taxon>asterids</taxon>
        <taxon>campanulids</taxon>
        <taxon>Apiales</taxon>
        <taxon>Apiaceae</taxon>
        <taxon>Apioideae</taxon>
        <taxon>apioid superclade</taxon>
        <taxon>Tordylieae</taxon>
        <taxon>Tordyliinae</taxon>
        <taxon>Heracleum</taxon>
    </lineage>
</organism>
<dbReference type="InterPro" id="IPR001509">
    <property type="entry name" value="Epimerase_deHydtase"/>
</dbReference>
<keyword evidence="2" id="KW-0521">NADP</keyword>
<protein>
    <recommendedName>
        <fullName evidence="9">Dihydroflavonol 4-reductase</fullName>
        <ecNumber evidence="8">1.1.1.219</ecNumber>
        <ecNumber evidence="7">1.1.1.234</ecNumber>
    </recommendedName>
    <alternativeName>
        <fullName evidence="11">Dihydrokaempferol 4-reductase</fullName>
    </alternativeName>
    <alternativeName>
        <fullName evidence="10">Flavanone 4-reductase</fullName>
    </alternativeName>
</protein>
<sequence>MDGKRTVCVTGASGYIGSWLVMRLLERRYHVRATIKDPGNEKVKHLLELANASTHLTLWKADLDEESSYDDAFQGCEGVFHVAAPMELLFQDQATKEDTESATILNGLLNVMRSCSKTKTLKRFIYTSTTGTIIMQPQPPLHEYTENLWSDVDFCYDSKMHGWKYLAAKTVAEKAAWKYAEENGIDMVTVHPSLVFGHFITPYRGYSIDIAISLYTKDKAAMASLKCLNGTSIVHLDDVCNAHIYLFEHPLAKGRYICSTHTLNIFEIAHSLSLKYPDRDITTEFETLDKSLKIVPCSSEKLLGIGFEFSHKNKGENWVVCFFTSLLKRTNISR</sequence>
<dbReference type="GO" id="GO:0047890">
    <property type="term" value="F:flavanone 4-reductase activity"/>
    <property type="evidence" value="ECO:0007669"/>
    <property type="project" value="UniProtKB-EC"/>
</dbReference>
<comment type="similarity">
    <text evidence="5">Belongs to the NAD(P)-dependent epimerase/dehydratase family. Dihydroflavonol-4-reductase subfamily.</text>
</comment>
<dbReference type="SUPFAM" id="SSF51735">
    <property type="entry name" value="NAD(P)-binding Rossmann-fold domains"/>
    <property type="match status" value="1"/>
</dbReference>
<dbReference type="PANTHER" id="PTHR10366">
    <property type="entry name" value="NAD DEPENDENT EPIMERASE/DEHYDRATASE"/>
    <property type="match status" value="1"/>
</dbReference>
<dbReference type="Gene3D" id="3.40.50.720">
    <property type="entry name" value="NAD(P)-binding Rossmann-like Domain"/>
    <property type="match status" value="1"/>
</dbReference>
<comment type="catalytic activity">
    <reaction evidence="12">
        <text>(2S)-flavan-4-ol + NADP(+) = (2S)-flavanone + NADPH + H(+)</text>
        <dbReference type="Rhea" id="RHEA:11228"/>
        <dbReference type="ChEBI" id="CHEBI:15378"/>
        <dbReference type="ChEBI" id="CHEBI:15605"/>
        <dbReference type="ChEBI" id="CHEBI:15606"/>
        <dbReference type="ChEBI" id="CHEBI:57783"/>
        <dbReference type="ChEBI" id="CHEBI:58349"/>
        <dbReference type="EC" id="1.1.1.234"/>
    </reaction>
</comment>
<evidence type="ECO:0000256" key="8">
    <source>
        <dbReference type="ARBA" id="ARBA00039057"/>
    </source>
</evidence>
<dbReference type="InterPro" id="IPR050425">
    <property type="entry name" value="NAD(P)_dehydrat-like"/>
</dbReference>
<keyword evidence="4" id="KW-0284">Flavonoid biosynthesis</keyword>
<evidence type="ECO:0000256" key="3">
    <source>
        <dbReference type="ARBA" id="ARBA00023002"/>
    </source>
</evidence>
<evidence type="ECO:0000256" key="2">
    <source>
        <dbReference type="ARBA" id="ARBA00022857"/>
    </source>
</evidence>
<dbReference type="InterPro" id="IPR036291">
    <property type="entry name" value="NAD(P)-bd_dom_sf"/>
</dbReference>
<evidence type="ECO:0000256" key="7">
    <source>
        <dbReference type="ARBA" id="ARBA00039055"/>
    </source>
</evidence>
<keyword evidence="3" id="KW-0560">Oxidoreductase</keyword>
<reference evidence="15" key="1">
    <citation type="submission" date="2023-02" db="EMBL/GenBank/DDBJ databases">
        <title>Genome of toxic invasive species Heracleum sosnowskyi carries increased number of genes despite the absence of recent whole-genome duplications.</title>
        <authorList>
            <person name="Schelkunov M."/>
            <person name="Shtratnikova V."/>
            <person name="Makarenko M."/>
            <person name="Klepikova A."/>
            <person name="Omelchenko D."/>
            <person name="Novikova G."/>
            <person name="Obukhova E."/>
            <person name="Bogdanov V."/>
            <person name="Penin A."/>
            <person name="Logacheva M."/>
        </authorList>
    </citation>
    <scope>NUCLEOTIDE SEQUENCE</scope>
    <source>
        <strain evidence="15">Hsosn_3</strain>
        <tissue evidence="15">Leaf</tissue>
    </source>
</reference>
<evidence type="ECO:0000256" key="4">
    <source>
        <dbReference type="ARBA" id="ARBA00023241"/>
    </source>
</evidence>
<evidence type="ECO:0000256" key="1">
    <source>
        <dbReference type="ARBA" id="ARBA00004935"/>
    </source>
</evidence>
<evidence type="ECO:0000256" key="12">
    <source>
        <dbReference type="ARBA" id="ARBA00048870"/>
    </source>
</evidence>
<dbReference type="FunFam" id="3.40.50.720:FF:000085">
    <property type="entry name" value="Dihydroflavonol reductase"/>
    <property type="match status" value="1"/>
</dbReference>
<evidence type="ECO:0000313" key="15">
    <source>
        <dbReference type="EMBL" id="KAK1397192.1"/>
    </source>
</evidence>
<dbReference type="PANTHER" id="PTHR10366:SF713">
    <property type="entry name" value="NAD-DEPENDENT EPIMERASE_DEHYDRATASE DOMAIN-CONTAINING PROTEIN"/>
    <property type="match status" value="1"/>
</dbReference>
<keyword evidence="16" id="KW-1185">Reference proteome</keyword>
<dbReference type="AlphaFoldDB" id="A0AAD8J3V3"/>
<dbReference type="Proteomes" id="UP001237642">
    <property type="component" value="Unassembled WGS sequence"/>
</dbReference>
<name>A0AAD8J3V3_9APIA</name>